<keyword evidence="1" id="KW-1133">Transmembrane helix</keyword>
<keyword evidence="1" id="KW-0472">Membrane</keyword>
<dbReference type="Proteomes" id="UP000247416">
    <property type="component" value="Unassembled WGS sequence"/>
</dbReference>
<feature type="transmembrane region" description="Helical" evidence="1">
    <location>
        <begin position="42"/>
        <end position="66"/>
    </location>
</feature>
<evidence type="ECO:0000313" key="2">
    <source>
        <dbReference type="EMBL" id="PYF03450.1"/>
    </source>
</evidence>
<dbReference type="OrthoDB" id="5471155at2"/>
<accession>A0A318TI18</accession>
<keyword evidence="1" id="KW-0812">Transmembrane</keyword>
<protein>
    <submittedName>
        <fullName evidence="2">Uncharacterized protein</fullName>
    </submittedName>
</protein>
<dbReference type="RefSeq" id="WP_107936988.1">
    <property type="nucleotide sequence ID" value="NZ_CP085009.1"/>
</dbReference>
<dbReference type="AlphaFoldDB" id="A0A318TI18"/>
<name>A0A318TI18_9BACL</name>
<reference evidence="2 3" key="1">
    <citation type="submission" date="2018-06" db="EMBL/GenBank/DDBJ databases">
        <title>Genomic Encyclopedia of Archaeal and Bacterial Type Strains, Phase II (KMG-II): from individual species to whole genera.</title>
        <authorList>
            <person name="Goeker M."/>
        </authorList>
    </citation>
    <scope>NUCLEOTIDE SEQUENCE [LARGE SCALE GENOMIC DNA]</scope>
    <source>
        <strain evidence="2 3">KACC 16626</strain>
    </source>
</reference>
<dbReference type="EMBL" id="QJTJ01000031">
    <property type="protein sequence ID" value="PYF03450.1"/>
    <property type="molecule type" value="Genomic_DNA"/>
</dbReference>
<evidence type="ECO:0000256" key="1">
    <source>
        <dbReference type="SAM" id="Phobius"/>
    </source>
</evidence>
<sequence length="81" mass="8817">MMGILSQAGIFSIFVSILINILISITGVLPSAFITFANLSYFGLYGGFIVSIIGEALGAIISFVLYRKGLKKWRLKKTQQG</sequence>
<evidence type="ECO:0000313" key="3">
    <source>
        <dbReference type="Proteomes" id="UP000247416"/>
    </source>
</evidence>
<gene>
    <name evidence="2" type="ORF">BJ095_13118</name>
</gene>
<organism evidence="2 3">
    <name type="scientific">Ureibacillus chungkukjangi</name>
    <dbReference type="NCBI Taxonomy" id="1202712"/>
    <lineage>
        <taxon>Bacteria</taxon>
        <taxon>Bacillati</taxon>
        <taxon>Bacillota</taxon>
        <taxon>Bacilli</taxon>
        <taxon>Bacillales</taxon>
        <taxon>Caryophanaceae</taxon>
        <taxon>Ureibacillus</taxon>
    </lineage>
</organism>
<keyword evidence="3" id="KW-1185">Reference proteome</keyword>
<feature type="transmembrane region" description="Helical" evidence="1">
    <location>
        <begin position="12"/>
        <end position="36"/>
    </location>
</feature>
<comment type="caution">
    <text evidence="2">The sequence shown here is derived from an EMBL/GenBank/DDBJ whole genome shotgun (WGS) entry which is preliminary data.</text>
</comment>
<proteinExistence type="predicted"/>